<keyword evidence="2" id="KW-1185">Reference proteome</keyword>
<dbReference type="Proteomes" id="UP000540128">
    <property type="component" value="Unassembled WGS sequence"/>
</dbReference>
<sequence length="360" mass="37913">MTERIQEIVAGLPELKDVTGVWAVADERVARGDTAFAADLGVALARAYGQAEPLLWQYRSVFDHLLRLLATTAGLGNVAGAVRLVSSPEAADRKRDRYAASLLASCRRPEELAVAFSGHASEELRACLVHELVLRGVAVDEEPGIARWAMSPHWRYHPLGWLPLTLSGMEDGADLPSYSLGGSSHTMPYGPMEARPYRQTGGARIPSAAEATTPQRAAGLSSAVANWAEESNGVIEARVFEFAGPLDAGAGRKKAALSVAACPPAQAWRVLFAAASTGGAYNSGSQGAYGRLATWQSLAALAGVADGAGAAEVEARVPECAWFGFGARTDWFEQVAWDVGLAALSPDGRRLAVLAATDTD</sequence>
<organism evidence="1 2">
    <name type="scientific">Streptomyces odorifer</name>
    <dbReference type="NCBI Taxonomy" id="53450"/>
    <lineage>
        <taxon>Bacteria</taxon>
        <taxon>Bacillati</taxon>
        <taxon>Actinomycetota</taxon>
        <taxon>Actinomycetes</taxon>
        <taxon>Kitasatosporales</taxon>
        <taxon>Streptomycetaceae</taxon>
        <taxon>Streptomyces</taxon>
        <taxon>Streptomyces albidoflavus group</taxon>
    </lineage>
</organism>
<evidence type="ECO:0000313" key="1">
    <source>
        <dbReference type="EMBL" id="NUV27197.1"/>
    </source>
</evidence>
<proteinExistence type="predicted"/>
<dbReference type="InterPro" id="IPR045756">
    <property type="entry name" value="DUF6183"/>
</dbReference>
<dbReference type="EMBL" id="JAANNT010000001">
    <property type="protein sequence ID" value="NUV27197.1"/>
    <property type="molecule type" value="Genomic_DNA"/>
</dbReference>
<gene>
    <name evidence="1" type="ORF">G6W59_02345</name>
</gene>
<evidence type="ECO:0000313" key="2">
    <source>
        <dbReference type="Proteomes" id="UP000540128"/>
    </source>
</evidence>
<reference evidence="1 2" key="1">
    <citation type="submission" date="2020-03" db="EMBL/GenBank/DDBJ databases">
        <title>Complete genome sequence of sixteen Streptomyces strains facilitates identification of candidate genes involved in plant growth-promotion in grain legumes and cereals.</title>
        <authorList>
            <person name="Gopalakrishnan S."/>
            <person name="Thakur V."/>
            <person name="Saxena R."/>
            <person name="Vadlamudi S."/>
            <person name="Purohit S."/>
            <person name="Kumar V."/>
            <person name="Rathore A."/>
            <person name="Chitikineni A."/>
            <person name="Varshney R.K."/>
        </authorList>
    </citation>
    <scope>NUCLEOTIDE SEQUENCE [LARGE SCALE GENOMIC DNA]</scope>
    <source>
        <strain evidence="1 2">KAI-180</strain>
    </source>
</reference>
<name>A0A7Y6C535_9ACTN</name>
<dbReference type="RefSeq" id="WP_175457893.1">
    <property type="nucleotide sequence ID" value="NZ_JAANNT010000001.1"/>
</dbReference>
<comment type="caution">
    <text evidence="1">The sequence shown here is derived from an EMBL/GenBank/DDBJ whole genome shotgun (WGS) entry which is preliminary data.</text>
</comment>
<protein>
    <submittedName>
        <fullName evidence="1">Uncharacterized protein</fullName>
    </submittedName>
</protein>
<accession>A0A7Y6C535</accession>
<dbReference type="Pfam" id="PF19681">
    <property type="entry name" value="DUF6183"/>
    <property type="match status" value="1"/>
</dbReference>
<dbReference type="AlphaFoldDB" id="A0A7Y6C535"/>